<evidence type="ECO:0000256" key="2">
    <source>
        <dbReference type="ARBA" id="ARBA00023125"/>
    </source>
</evidence>
<dbReference type="PROSITE" id="PS01117">
    <property type="entry name" value="HTH_MARR_1"/>
    <property type="match status" value="1"/>
</dbReference>
<comment type="caution">
    <text evidence="5">The sequence shown here is derived from an EMBL/GenBank/DDBJ whole genome shotgun (WGS) entry which is preliminary data.</text>
</comment>
<gene>
    <name evidence="5" type="ORF">CSC94_04250</name>
</gene>
<proteinExistence type="predicted"/>
<reference evidence="5 6" key="1">
    <citation type="submission" date="2017-10" db="EMBL/GenBank/DDBJ databases">
        <title>Sedimentibacterium mangrovi gen. nov., sp. nov., a novel member of family Phyllobacteriacea isolated from mangrove sediment.</title>
        <authorList>
            <person name="Liao H."/>
            <person name="Tian Y."/>
        </authorList>
    </citation>
    <scope>NUCLEOTIDE SEQUENCE [LARGE SCALE GENOMIC DNA]</scope>
    <source>
        <strain evidence="5 6">X9-2-2</strain>
    </source>
</reference>
<dbReference type="PANTHER" id="PTHR33164:SF95">
    <property type="entry name" value="TRANSCRIPTIONAL REGULATOR"/>
    <property type="match status" value="1"/>
</dbReference>
<dbReference type="GO" id="GO:0006950">
    <property type="term" value="P:response to stress"/>
    <property type="evidence" value="ECO:0007669"/>
    <property type="project" value="TreeGrafter"/>
</dbReference>
<dbReference type="SUPFAM" id="SSF46785">
    <property type="entry name" value="Winged helix' DNA-binding domain"/>
    <property type="match status" value="1"/>
</dbReference>
<dbReference type="InterPro" id="IPR036388">
    <property type="entry name" value="WH-like_DNA-bd_sf"/>
</dbReference>
<keyword evidence="1" id="KW-0805">Transcription regulation</keyword>
<keyword evidence="6" id="KW-1185">Reference proteome</keyword>
<dbReference type="PANTHER" id="PTHR33164">
    <property type="entry name" value="TRANSCRIPTIONAL REGULATOR, MARR FAMILY"/>
    <property type="match status" value="1"/>
</dbReference>
<dbReference type="RefSeq" id="WP_099304164.1">
    <property type="nucleotide sequence ID" value="NZ_PDVP01000002.1"/>
</dbReference>
<accession>A0A2G1QQZ6</accession>
<dbReference type="InterPro" id="IPR039422">
    <property type="entry name" value="MarR/SlyA-like"/>
</dbReference>
<dbReference type="GO" id="GO:0003700">
    <property type="term" value="F:DNA-binding transcription factor activity"/>
    <property type="evidence" value="ECO:0007669"/>
    <property type="project" value="InterPro"/>
</dbReference>
<dbReference type="Proteomes" id="UP000221168">
    <property type="component" value="Unassembled WGS sequence"/>
</dbReference>
<feature type="domain" description="HTH marR-type" evidence="4">
    <location>
        <begin position="1"/>
        <end position="139"/>
    </location>
</feature>
<evidence type="ECO:0000259" key="4">
    <source>
        <dbReference type="PROSITE" id="PS50995"/>
    </source>
</evidence>
<dbReference type="AlphaFoldDB" id="A0A2G1QQZ6"/>
<name>A0A2G1QQZ6_9HYPH</name>
<protein>
    <submittedName>
        <fullName evidence="5">Transcriptional regulator</fullName>
    </submittedName>
</protein>
<evidence type="ECO:0000313" key="6">
    <source>
        <dbReference type="Proteomes" id="UP000221168"/>
    </source>
</evidence>
<dbReference type="PROSITE" id="PS50995">
    <property type="entry name" value="HTH_MARR_2"/>
    <property type="match status" value="1"/>
</dbReference>
<dbReference type="InterPro" id="IPR000835">
    <property type="entry name" value="HTH_MarR-typ"/>
</dbReference>
<dbReference type="EMBL" id="PDVP01000002">
    <property type="protein sequence ID" value="PHP67899.1"/>
    <property type="molecule type" value="Genomic_DNA"/>
</dbReference>
<evidence type="ECO:0000256" key="3">
    <source>
        <dbReference type="ARBA" id="ARBA00023163"/>
    </source>
</evidence>
<dbReference type="Pfam" id="PF12802">
    <property type="entry name" value="MarR_2"/>
    <property type="match status" value="1"/>
</dbReference>
<dbReference type="SMART" id="SM00347">
    <property type="entry name" value="HTH_MARR"/>
    <property type="match status" value="1"/>
</dbReference>
<dbReference type="InterPro" id="IPR036390">
    <property type="entry name" value="WH_DNA-bd_sf"/>
</dbReference>
<dbReference type="Gene3D" id="1.10.10.10">
    <property type="entry name" value="Winged helix-like DNA-binding domain superfamily/Winged helix DNA-binding domain"/>
    <property type="match status" value="1"/>
</dbReference>
<organism evidence="5 6">
    <name type="scientific">Zhengella mangrovi</name>
    <dbReference type="NCBI Taxonomy" id="1982044"/>
    <lineage>
        <taxon>Bacteria</taxon>
        <taxon>Pseudomonadati</taxon>
        <taxon>Pseudomonadota</taxon>
        <taxon>Alphaproteobacteria</taxon>
        <taxon>Hyphomicrobiales</taxon>
        <taxon>Notoacmeibacteraceae</taxon>
        <taxon>Zhengella</taxon>
    </lineage>
</organism>
<dbReference type="PRINTS" id="PR00598">
    <property type="entry name" value="HTHMARR"/>
</dbReference>
<keyword evidence="2" id="KW-0238">DNA-binding</keyword>
<dbReference type="InterPro" id="IPR023187">
    <property type="entry name" value="Tscrpt_reg_MarR-type_CS"/>
</dbReference>
<evidence type="ECO:0000256" key="1">
    <source>
        <dbReference type="ARBA" id="ARBA00023015"/>
    </source>
</evidence>
<keyword evidence="3" id="KW-0804">Transcription</keyword>
<sequence length="156" mass="16970">MLDFQEMPGHLIRRLHQISVSVFADDMARSGLDITPVQFAALNVLQSRPGIDQATLAGLIAYDRVTIGGVVDRLVQKDLVTRTVNPDDRRARRLHLTGEGERVLASAAPIVRDVQARILSGLDDGERAMLLSLLKKTAAAGNELSRAPLRDGPGRD</sequence>
<evidence type="ECO:0000313" key="5">
    <source>
        <dbReference type="EMBL" id="PHP67899.1"/>
    </source>
</evidence>
<dbReference type="GO" id="GO:0003677">
    <property type="term" value="F:DNA binding"/>
    <property type="evidence" value="ECO:0007669"/>
    <property type="project" value="UniProtKB-KW"/>
</dbReference>
<dbReference type="OrthoDB" id="7349109at2"/>